<dbReference type="SUPFAM" id="SSF143456">
    <property type="entry name" value="VC0467-like"/>
    <property type="match status" value="1"/>
</dbReference>
<dbReference type="Gene3D" id="3.40.1740.10">
    <property type="entry name" value="VC0467-like"/>
    <property type="match status" value="1"/>
</dbReference>
<sequence length="187" mass="21220">MHTPITTFSDANIAENLLLADPSLRDGYFDRSVIYMVDHSIDQGSLGLILNKPTPRTVGDLISSEQFKKLAHLPIHMGGPVDNDQMFFANFECIEPNQLSCEFRLSAERATELIGKPNAHIRAFVGHSAWTVGQLEEEFERHAWFLRNAPARLTLESNNEIIWQELLQDLSPFHHIISLTPKDPFLN</sequence>
<evidence type="ECO:0000256" key="1">
    <source>
        <dbReference type="ARBA" id="ARBA00009600"/>
    </source>
</evidence>
<comment type="similarity">
    <text evidence="1">Belongs to the UPF0301 (AlgH) family.</text>
</comment>
<evidence type="ECO:0000313" key="3">
    <source>
        <dbReference type="Proteomes" id="UP001597297"/>
    </source>
</evidence>
<dbReference type="InterPro" id="IPR003774">
    <property type="entry name" value="AlgH-like"/>
</dbReference>
<dbReference type="EMBL" id="JBHUJC010000043">
    <property type="protein sequence ID" value="MFD2277593.1"/>
    <property type="molecule type" value="Genomic_DNA"/>
</dbReference>
<evidence type="ECO:0000313" key="2">
    <source>
        <dbReference type="EMBL" id="MFD2277593.1"/>
    </source>
</evidence>
<protein>
    <submittedName>
        <fullName evidence="2">YqgE/AlgH family protein</fullName>
    </submittedName>
</protein>
<keyword evidence="3" id="KW-1185">Reference proteome</keyword>
<dbReference type="PANTHER" id="PTHR30327">
    <property type="entry name" value="UNCHARACTERIZED PROTEIN YQGE"/>
    <property type="match status" value="1"/>
</dbReference>
<dbReference type="Pfam" id="PF02622">
    <property type="entry name" value="DUF179"/>
    <property type="match status" value="1"/>
</dbReference>
<comment type="caution">
    <text evidence="2">The sequence shown here is derived from an EMBL/GenBank/DDBJ whole genome shotgun (WGS) entry which is preliminary data.</text>
</comment>
<accession>A0ABW5E8F1</accession>
<name>A0ABW5E8F1_9BACT</name>
<reference evidence="3" key="1">
    <citation type="journal article" date="2019" name="Int. J. Syst. Evol. Microbiol.">
        <title>The Global Catalogue of Microorganisms (GCM) 10K type strain sequencing project: providing services to taxonomists for standard genome sequencing and annotation.</title>
        <authorList>
            <consortium name="The Broad Institute Genomics Platform"/>
            <consortium name="The Broad Institute Genome Sequencing Center for Infectious Disease"/>
            <person name="Wu L."/>
            <person name="Ma J."/>
        </authorList>
    </citation>
    <scope>NUCLEOTIDE SEQUENCE [LARGE SCALE GENOMIC DNA]</scope>
    <source>
        <strain evidence="3">JCM 16545</strain>
    </source>
</reference>
<gene>
    <name evidence="2" type="ORF">ACFSQZ_14065</name>
</gene>
<proteinExistence type="inferred from homology"/>
<dbReference type="Proteomes" id="UP001597297">
    <property type="component" value="Unassembled WGS sequence"/>
</dbReference>
<dbReference type="RefSeq" id="WP_377093734.1">
    <property type="nucleotide sequence ID" value="NZ_JBHSJM010000001.1"/>
</dbReference>
<organism evidence="2 3">
    <name type="scientific">Rubritalea spongiae</name>
    <dbReference type="NCBI Taxonomy" id="430797"/>
    <lineage>
        <taxon>Bacteria</taxon>
        <taxon>Pseudomonadati</taxon>
        <taxon>Verrucomicrobiota</taxon>
        <taxon>Verrucomicrobiia</taxon>
        <taxon>Verrucomicrobiales</taxon>
        <taxon>Rubritaleaceae</taxon>
        <taxon>Rubritalea</taxon>
    </lineage>
</organism>
<dbReference type="PANTHER" id="PTHR30327:SF1">
    <property type="entry name" value="UPF0301 PROTEIN YQGE"/>
    <property type="match status" value="1"/>
</dbReference>